<evidence type="ECO:0000313" key="5">
    <source>
        <dbReference type="EMBL" id="RSX54023.1"/>
    </source>
</evidence>
<dbReference type="RefSeq" id="WP_125979314.1">
    <property type="nucleotide sequence ID" value="NZ_QXGL01000001.1"/>
</dbReference>
<keyword evidence="3" id="KW-0238">DNA-binding</keyword>
<dbReference type="InterPro" id="IPR044946">
    <property type="entry name" value="Restrct_endonuc_typeI_TRD_sf"/>
</dbReference>
<dbReference type="AlphaFoldDB" id="A0A430FM70"/>
<comment type="caution">
    <text evidence="5">The sequence shown here is derived from an EMBL/GenBank/DDBJ whole genome shotgun (WGS) entry which is preliminary data.</text>
</comment>
<keyword evidence="5" id="KW-0255">Endonuclease</keyword>
<evidence type="ECO:0000259" key="4">
    <source>
        <dbReference type="Pfam" id="PF01420"/>
    </source>
</evidence>
<dbReference type="GO" id="GO:0009307">
    <property type="term" value="P:DNA restriction-modification system"/>
    <property type="evidence" value="ECO:0007669"/>
    <property type="project" value="UniProtKB-KW"/>
</dbReference>
<feature type="domain" description="Type I restriction modification DNA specificity" evidence="4">
    <location>
        <begin position="3"/>
        <end position="178"/>
    </location>
</feature>
<dbReference type="SUPFAM" id="SSF116734">
    <property type="entry name" value="DNA methylase specificity domain"/>
    <property type="match status" value="1"/>
</dbReference>
<name>A0A430FM70_9BIFI</name>
<proteinExistence type="inferred from homology"/>
<keyword evidence="5" id="KW-0540">Nuclease</keyword>
<evidence type="ECO:0000256" key="2">
    <source>
        <dbReference type="ARBA" id="ARBA00022747"/>
    </source>
</evidence>
<evidence type="ECO:0000313" key="6">
    <source>
        <dbReference type="Proteomes" id="UP000287533"/>
    </source>
</evidence>
<dbReference type="Pfam" id="PF01420">
    <property type="entry name" value="Methylase_S"/>
    <property type="match status" value="1"/>
</dbReference>
<dbReference type="GO" id="GO:0003677">
    <property type="term" value="F:DNA binding"/>
    <property type="evidence" value="ECO:0007669"/>
    <property type="project" value="UniProtKB-KW"/>
</dbReference>
<accession>A0A430FM70</accession>
<evidence type="ECO:0000256" key="1">
    <source>
        <dbReference type="ARBA" id="ARBA00010923"/>
    </source>
</evidence>
<organism evidence="5 6">
    <name type="scientific">Bifidobacterium goeldii</name>
    <dbReference type="NCBI Taxonomy" id="2306975"/>
    <lineage>
        <taxon>Bacteria</taxon>
        <taxon>Bacillati</taxon>
        <taxon>Actinomycetota</taxon>
        <taxon>Actinomycetes</taxon>
        <taxon>Bifidobacteriales</taxon>
        <taxon>Bifidobacteriaceae</taxon>
        <taxon>Bifidobacterium</taxon>
    </lineage>
</organism>
<keyword evidence="5" id="KW-0378">Hydrolase</keyword>
<keyword evidence="2" id="KW-0680">Restriction system</keyword>
<dbReference type="EMBL" id="QXGL01000001">
    <property type="protein sequence ID" value="RSX54023.1"/>
    <property type="molecule type" value="Genomic_DNA"/>
</dbReference>
<dbReference type="Proteomes" id="UP000287533">
    <property type="component" value="Unassembled WGS sequence"/>
</dbReference>
<gene>
    <name evidence="5" type="ORF">D2E25_0329</name>
</gene>
<protein>
    <submittedName>
        <fullName evidence="5">Restriction endonuclease S subunit</fullName>
    </submittedName>
</protein>
<sequence>MGSNWPEVTVNEICSLSMGPFGSDVKKDCFVAFGVPIINGSNISGFRLNDNGLRFVTEQKADSLSRSIAKRGDIVVTHRGTLGQVALIPSNSQYDRYLISQSQFLLRCNDRVLPEYLVYYLHSPEGQGKILANKVQVGVPALARPTSTFRDIRVPLPPIYIQKKISTVLSSIDSEISNLVQINGHLSQNFVLAA</sequence>
<keyword evidence="6" id="KW-1185">Reference proteome</keyword>
<reference evidence="5 6" key="1">
    <citation type="submission" date="2018-09" db="EMBL/GenBank/DDBJ databases">
        <title>Characterization of the phylogenetic diversity of five novel species belonging to the genus Bifidobacterium.</title>
        <authorList>
            <person name="Lugli G.A."/>
            <person name="Duranti S."/>
            <person name="Milani C."/>
        </authorList>
    </citation>
    <scope>NUCLEOTIDE SEQUENCE [LARGE SCALE GENOMIC DNA]</scope>
    <source>
        <strain evidence="5 6">2034B</strain>
    </source>
</reference>
<dbReference type="REBASE" id="385107">
    <property type="entry name" value="S1.Bgo2034BORF330P"/>
</dbReference>
<dbReference type="PANTHER" id="PTHR30408:SF12">
    <property type="entry name" value="TYPE I RESTRICTION ENZYME MJAVIII SPECIFICITY SUBUNIT"/>
    <property type="match status" value="1"/>
</dbReference>
<evidence type="ECO:0000256" key="3">
    <source>
        <dbReference type="ARBA" id="ARBA00023125"/>
    </source>
</evidence>
<dbReference type="InterPro" id="IPR000055">
    <property type="entry name" value="Restrct_endonuc_typeI_TRD"/>
</dbReference>
<dbReference type="PANTHER" id="PTHR30408">
    <property type="entry name" value="TYPE-1 RESTRICTION ENZYME ECOKI SPECIFICITY PROTEIN"/>
    <property type="match status" value="1"/>
</dbReference>
<dbReference type="InterPro" id="IPR052021">
    <property type="entry name" value="Type-I_RS_S_subunit"/>
</dbReference>
<comment type="similarity">
    <text evidence="1">Belongs to the type-I restriction system S methylase family.</text>
</comment>
<dbReference type="OrthoDB" id="3197085at2"/>
<dbReference type="Gene3D" id="3.90.220.20">
    <property type="entry name" value="DNA methylase specificity domains"/>
    <property type="match status" value="1"/>
</dbReference>
<dbReference type="GO" id="GO:0004519">
    <property type="term" value="F:endonuclease activity"/>
    <property type="evidence" value="ECO:0007669"/>
    <property type="project" value="UniProtKB-KW"/>
</dbReference>